<dbReference type="GO" id="GO:0016491">
    <property type="term" value="F:oxidoreductase activity"/>
    <property type="evidence" value="ECO:0007669"/>
    <property type="project" value="InterPro"/>
</dbReference>
<gene>
    <name evidence="8" type="ORF">C8E03_102123</name>
    <name evidence="9" type="ORF">CG710_006940</name>
</gene>
<sequence length="361" mass="42307">MYTLSLEVVNKCNLNCSYCYLGEKKNTSMSIDTAKKAIEIAVHEVQKQYDKTLVIYFIGGEPLIAFNVIYEIVAYTKSRCMEMNLKYMFSITTNGTLLTKKIIDFFIKDKFEIKLSLDGSQEVHDLNRKDYQNVGSFLTIINKLKLLRKYEKESDKKVSYAHVVTKNNYQHFEKNFQFLIDLGAERVETGIDYYCTWNNDEMKGLGIQIVNVFALYKNQVQIEKKRIYWNLLEHYLEMYLTTCNFYACKAGLNSMFVAVNGKIYTCIELPEFQIGSIMEGLNIQRIREIAYVEDKLSESCINCKYKSICKTRGCQASNYEIHRNIYEPVEVKCRMTKVFLNLIENNFTSQQLENLKIREDR</sequence>
<evidence type="ECO:0000313" key="11">
    <source>
        <dbReference type="Proteomes" id="UP000247523"/>
    </source>
</evidence>
<keyword evidence="3" id="KW-0949">S-adenosyl-L-methionine</keyword>
<accession>A0A255IF21</accession>
<dbReference type="InterPro" id="IPR000385">
    <property type="entry name" value="MoaA_NifB_PqqE_Fe-S-bd_CS"/>
</dbReference>
<dbReference type="PANTHER" id="PTHR43273">
    <property type="entry name" value="ANAEROBIC SULFATASE-MATURATING ENZYME HOMOLOG ASLB-RELATED"/>
    <property type="match status" value="1"/>
</dbReference>
<dbReference type="InterPro" id="IPR013785">
    <property type="entry name" value="Aldolase_TIM"/>
</dbReference>
<evidence type="ECO:0000256" key="6">
    <source>
        <dbReference type="ARBA" id="ARBA00023014"/>
    </source>
</evidence>
<keyword evidence="5" id="KW-0408">Iron</keyword>
<comment type="cofactor">
    <cofactor evidence="1">
        <name>[4Fe-4S] cluster</name>
        <dbReference type="ChEBI" id="CHEBI:49883"/>
    </cofactor>
</comment>
<evidence type="ECO:0000313" key="8">
    <source>
        <dbReference type="EMBL" id="PXV93355.1"/>
    </source>
</evidence>
<dbReference type="RefSeq" id="WP_094378112.1">
    <property type="nucleotide sequence ID" value="NZ_NOKA02000007.1"/>
</dbReference>
<dbReference type="InterPro" id="IPR023885">
    <property type="entry name" value="4Fe4S-binding_SPASM_dom"/>
</dbReference>
<comment type="caution">
    <text evidence="9">The sequence shown here is derived from an EMBL/GenBank/DDBJ whole genome shotgun (WGS) entry which is preliminary data.</text>
</comment>
<dbReference type="SFLD" id="SFLDG01386">
    <property type="entry name" value="main_SPASM_domain-containing"/>
    <property type="match status" value="1"/>
</dbReference>
<dbReference type="SUPFAM" id="SSF102114">
    <property type="entry name" value="Radical SAM enzymes"/>
    <property type="match status" value="1"/>
</dbReference>
<keyword evidence="2" id="KW-0004">4Fe-4S</keyword>
<dbReference type="Proteomes" id="UP000247523">
    <property type="component" value="Unassembled WGS sequence"/>
</dbReference>
<organism evidence="9 10">
    <name type="scientific">Lachnotalea glycerini</name>
    <dbReference type="NCBI Taxonomy" id="1763509"/>
    <lineage>
        <taxon>Bacteria</taxon>
        <taxon>Bacillati</taxon>
        <taxon>Bacillota</taxon>
        <taxon>Clostridia</taxon>
        <taxon>Lachnospirales</taxon>
        <taxon>Lachnospiraceae</taxon>
        <taxon>Lachnotalea</taxon>
    </lineage>
</organism>
<dbReference type="PROSITE" id="PS51918">
    <property type="entry name" value="RADICAL_SAM"/>
    <property type="match status" value="1"/>
</dbReference>
<reference evidence="8 11" key="2">
    <citation type="submission" date="2018-05" db="EMBL/GenBank/DDBJ databases">
        <title>Genomic Encyclopedia of Type Strains, Phase IV (KMG-IV): sequencing the most valuable type-strain genomes for metagenomic binning, comparative biology and taxonomic classification.</title>
        <authorList>
            <person name="Goeker M."/>
        </authorList>
    </citation>
    <scope>NUCLEOTIDE SEQUENCE [LARGE SCALE GENOMIC DNA]</scope>
    <source>
        <strain evidence="8 11">DSM 28816</strain>
    </source>
</reference>
<dbReference type="GO" id="GO:0046872">
    <property type="term" value="F:metal ion binding"/>
    <property type="evidence" value="ECO:0007669"/>
    <property type="project" value="UniProtKB-KW"/>
</dbReference>
<dbReference type="NCBIfam" id="TIGR04085">
    <property type="entry name" value="rSAM_more_4Fe4S"/>
    <property type="match status" value="1"/>
</dbReference>
<evidence type="ECO:0000256" key="1">
    <source>
        <dbReference type="ARBA" id="ARBA00001966"/>
    </source>
</evidence>
<dbReference type="CDD" id="cd01335">
    <property type="entry name" value="Radical_SAM"/>
    <property type="match status" value="1"/>
</dbReference>
<evidence type="ECO:0000259" key="7">
    <source>
        <dbReference type="PROSITE" id="PS51918"/>
    </source>
</evidence>
<dbReference type="PROSITE" id="PS01305">
    <property type="entry name" value="MOAA_NIFB_PQQE"/>
    <property type="match status" value="1"/>
</dbReference>
<dbReference type="GO" id="GO:0051539">
    <property type="term" value="F:4 iron, 4 sulfur cluster binding"/>
    <property type="evidence" value="ECO:0007669"/>
    <property type="project" value="UniProtKB-KW"/>
</dbReference>
<evidence type="ECO:0000313" key="9">
    <source>
        <dbReference type="EMBL" id="RDY32027.1"/>
    </source>
</evidence>
<dbReference type="EMBL" id="NOKA02000007">
    <property type="protein sequence ID" value="RDY32027.1"/>
    <property type="molecule type" value="Genomic_DNA"/>
</dbReference>
<keyword evidence="6" id="KW-0411">Iron-sulfur</keyword>
<dbReference type="InterPro" id="IPR023867">
    <property type="entry name" value="Sulphatase_maturase_rSAM"/>
</dbReference>
<dbReference type="Proteomes" id="UP000216411">
    <property type="component" value="Unassembled WGS sequence"/>
</dbReference>
<dbReference type="SFLD" id="SFLDS00029">
    <property type="entry name" value="Radical_SAM"/>
    <property type="match status" value="1"/>
</dbReference>
<dbReference type="SFLD" id="SFLDG01384">
    <property type="entry name" value="thioether_bond_formation_requi"/>
    <property type="match status" value="1"/>
</dbReference>
<evidence type="ECO:0000256" key="3">
    <source>
        <dbReference type="ARBA" id="ARBA00022691"/>
    </source>
</evidence>
<reference evidence="9 10" key="1">
    <citation type="journal article" date="2017" name="Genome Announc.">
        <title>Draft Genome Sequence of a Sporulating and Motile Strain of Lachnotalea glycerini Isolated from Water in Quebec City, Canada.</title>
        <authorList>
            <person name="Maheux A.F."/>
            <person name="Boudreau D.K."/>
            <person name="Berube E."/>
            <person name="Boissinot M."/>
            <person name="Raymond F."/>
            <person name="Brodeur S."/>
            <person name="Corbeil J."/>
            <person name="Isabel S."/>
            <person name="Omar R.F."/>
            <person name="Bergeron M.G."/>
        </authorList>
    </citation>
    <scope>NUCLEOTIDE SEQUENCE [LARGE SCALE GENOMIC DNA]</scope>
    <source>
        <strain evidence="9 10">CCRI-19302</strain>
    </source>
</reference>
<dbReference type="EMBL" id="QICS01000002">
    <property type="protein sequence ID" value="PXV93355.1"/>
    <property type="molecule type" value="Genomic_DNA"/>
</dbReference>
<dbReference type="AlphaFoldDB" id="A0A255IF21"/>
<keyword evidence="4" id="KW-0479">Metal-binding</keyword>
<dbReference type="SFLD" id="SFLDG01067">
    <property type="entry name" value="SPASM/twitch_domain_containing"/>
    <property type="match status" value="1"/>
</dbReference>
<evidence type="ECO:0000256" key="5">
    <source>
        <dbReference type="ARBA" id="ARBA00023004"/>
    </source>
</evidence>
<protein>
    <submittedName>
        <fullName evidence="9">Radical SAM protein</fullName>
    </submittedName>
</protein>
<proteinExistence type="predicted"/>
<reference evidence="9" key="3">
    <citation type="submission" date="2018-07" db="EMBL/GenBank/DDBJ databases">
        <authorList>
            <person name="Quirk P.G."/>
            <person name="Krulwich T.A."/>
        </authorList>
    </citation>
    <scope>NUCLEOTIDE SEQUENCE</scope>
    <source>
        <strain evidence="9">CCRI-19302</strain>
    </source>
</reference>
<evidence type="ECO:0000256" key="4">
    <source>
        <dbReference type="ARBA" id="ARBA00022723"/>
    </source>
</evidence>
<evidence type="ECO:0000313" key="10">
    <source>
        <dbReference type="Proteomes" id="UP000216411"/>
    </source>
</evidence>
<feature type="domain" description="Radical SAM core" evidence="7">
    <location>
        <begin position="1"/>
        <end position="244"/>
    </location>
</feature>
<dbReference type="InterPro" id="IPR058240">
    <property type="entry name" value="rSAM_sf"/>
</dbReference>
<evidence type="ECO:0000256" key="2">
    <source>
        <dbReference type="ARBA" id="ARBA00022485"/>
    </source>
</evidence>
<dbReference type="InterPro" id="IPR007197">
    <property type="entry name" value="rSAM"/>
</dbReference>
<name>A0A255IF21_9FIRM</name>
<dbReference type="PANTHER" id="PTHR43273:SF8">
    <property type="entry name" value="RADICAL SAM DOMAIN PROTEIN"/>
    <property type="match status" value="1"/>
</dbReference>
<keyword evidence="10" id="KW-1185">Reference proteome</keyword>
<dbReference type="Pfam" id="PF04055">
    <property type="entry name" value="Radical_SAM"/>
    <property type="match status" value="1"/>
</dbReference>
<dbReference type="OrthoDB" id="1994517at2"/>
<dbReference type="Gene3D" id="3.20.20.70">
    <property type="entry name" value="Aldolase class I"/>
    <property type="match status" value="1"/>
</dbReference>